<dbReference type="GO" id="GO:0003676">
    <property type="term" value="F:nucleic acid binding"/>
    <property type="evidence" value="ECO:0007669"/>
    <property type="project" value="InterPro"/>
</dbReference>
<evidence type="ECO:0000313" key="2">
    <source>
        <dbReference type="EMBL" id="EFN69089.1"/>
    </source>
</evidence>
<feature type="transmembrane region" description="Helical" evidence="1">
    <location>
        <begin position="6"/>
        <end position="25"/>
    </location>
</feature>
<evidence type="ECO:0000313" key="3">
    <source>
        <dbReference type="Proteomes" id="UP000000311"/>
    </source>
</evidence>
<name>E2ABV1_CAMFO</name>
<proteinExistence type="predicted"/>
<reference evidence="2 3" key="1">
    <citation type="journal article" date="2010" name="Science">
        <title>Genomic comparison of the ants Camponotus floridanus and Harpegnathos saltator.</title>
        <authorList>
            <person name="Bonasio R."/>
            <person name="Zhang G."/>
            <person name="Ye C."/>
            <person name="Mutti N.S."/>
            <person name="Fang X."/>
            <person name="Qin N."/>
            <person name="Donahue G."/>
            <person name="Yang P."/>
            <person name="Li Q."/>
            <person name="Li C."/>
            <person name="Zhang P."/>
            <person name="Huang Z."/>
            <person name="Berger S.L."/>
            <person name="Reinberg D."/>
            <person name="Wang J."/>
            <person name="Liebig J."/>
        </authorList>
    </citation>
    <scope>NUCLEOTIDE SEQUENCE [LARGE SCALE GENOMIC DNA]</scope>
    <source>
        <strain evidence="3">C129</strain>
    </source>
</reference>
<dbReference type="EMBL" id="GL438382">
    <property type="protein sequence ID" value="EFN69089.1"/>
    <property type="molecule type" value="Genomic_DNA"/>
</dbReference>
<dbReference type="Gene3D" id="3.30.420.10">
    <property type="entry name" value="Ribonuclease H-like superfamily/Ribonuclease H"/>
    <property type="match status" value="1"/>
</dbReference>
<dbReference type="InParanoid" id="E2ABV1"/>
<dbReference type="Proteomes" id="UP000000311">
    <property type="component" value="Unassembled WGS sequence"/>
</dbReference>
<accession>E2ABV1</accession>
<dbReference type="STRING" id="104421.E2ABV1"/>
<dbReference type="InterPro" id="IPR036397">
    <property type="entry name" value="RNaseH_sf"/>
</dbReference>
<dbReference type="OMA" id="IMMAERY"/>
<dbReference type="AlphaFoldDB" id="E2ABV1"/>
<feature type="non-terminal residue" evidence="2">
    <location>
        <position position="1"/>
    </location>
</feature>
<organism evidence="3">
    <name type="scientific">Camponotus floridanus</name>
    <name type="common">Florida carpenter ant</name>
    <dbReference type="NCBI Taxonomy" id="104421"/>
    <lineage>
        <taxon>Eukaryota</taxon>
        <taxon>Metazoa</taxon>
        <taxon>Ecdysozoa</taxon>
        <taxon>Arthropoda</taxon>
        <taxon>Hexapoda</taxon>
        <taxon>Insecta</taxon>
        <taxon>Pterygota</taxon>
        <taxon>Neoptera</taxon>
        <taxon>Endopterygota</taxon>
        <taxon>Hymenoptera</taxon>
        <taxon>Apocrita</taxon>
        <taxon>Aculeata</taxon>
        <taxon>Formicoidea</taxon>
        <taxon>Formicidae</taxon>
        <taxon>Formicinae</taxon>
        <taxon>Camponotus</taxon>
    </lineage>
</organism>
<keyword evidence="1" id="KW-1133">Transmembrane helix</keyword>
<keyword evidence="3" id="KW-1185">Reference proteome</keyword>
<gene>
    <name evidence="2" type="ORF">EAG_05754</name>
</gene>
<keyword evidence="1" id="KW-0812">Transmembrane</keyword>
<dbReference type="OrthoDB" id="7555448at2759"/>
<keyword evidence="1" id="KW-0472">Membrane</keyword>
<feature type="non-terminal residue" evidence="2">
    <location>
        <position position="68"/>
    </location>
</feature>
<evidence type="ECO:0000256" key="1">
    <source>
        <dbReference type="SAM" id="Phobius"/>
    </source>
</evidence>
<protein>
    <submittedName>
        <fullName evidence="2">Transposable element Tc1 transposase</fullName>
    </submittedName>
</protein>
<sequence>PSAKYGGGNIIVWGCFIWSGISNLARIESIMMAERYINVLCENLKESLLKLGLRNNFIFQQDNDSKRR</sequence>